<name>A0A1F4Y402_9BACT</name>
<dbReference type="InterPro" id="IPR036291">
    <property type="entry name" value="NAD(P)-bd_dom_sf"/>
</dbReference>
<dbReference type="InterPro" id="IPR013328">
    <property type="entry name" value="6PGD_dom2"/>
</dbReference>
<dbReference type="GO" id="GO:0016616">
    <property type="term" value="F:oxidoreductase activity, acting on the CH-OH group of donors, NAD or NADP as acceptor"/>
    <property type="evidence" value="ECO:0007669"/>
    <property type="project" value="InterPro"/>
</dbReference>
<sequence length="284" mass="30729">MNIGFIGQGFIGKSYADDMERRGYTVVRYALESPYRSNKEKIKSCTIVFIAVPTPTTPKGFDYSVVEGALALVGRGKTAVIKSTILPGTTAKLQKKFPKVLIMHSPEFLVLKQAAEDAARPLRNIVGIPRQTAAYRAAARKVLKILPHAPFELVCAAKEAELVKYGGNFFLYLKVLYANLMYELCEAAGAEYGAVSKAIAADPRIGPSHLRVLHDSGHKGAKRGRGAGGVCFIKDIAALAEFYKKKVGDKRGAALIDATIAKNTALLRASKKDLNLLKGVYGQV</sequence>
<evidence type="ECO:0000313" key="5">
    <source>
        <dbReference type="Proteomes" id="UP000178720"/>
    </source>
</evidence>
<dbReference type="PANTHER" id="PTHR43750:SF3">
    <property type="entry name" value="UDP-GLUCOSE 6-DEHYDROGENASE TUAD"/>
    <property type="match status" value="1"/>
</dbReference>
<accession>A0A1F4Y402</accession>
<dbReference type="Pfam" id="PF03721">
    <property type="entry name" value="UDPG_MGDP_dh_N"/>
    <property type="match status" value="1"/>
</dbReference>
<evidence type="ECO:0000259" key="2">
    <source>
        <dbReference type="Pfam" id="PF00984"/>
    </source>
</evidence>
<evidence type="ECO:0008006" key="6">
    <source>
        <dbReference type="Google" id="ProtNLM"/>
    </source>
</evidence>
<reference evidence="4 5" key="1">
    <citation type="journal article" date="2016" name="Nat. Commun.">
        <title>Thousands of microbial genomes shed light on interconnected biogeochemical processes in an aquifer system.</title>
        <authorList>
            <person name="Anantharaman K."/>
            <person name="Brown C.T."/>
            <person name="Hug L.A."/>
            <person name="Sharon I."/>
            <person name="Castelle C.J."/>
            <person name="Probst A.J."/>
            <person name="Thomas B.C."/>
            <person name="Singh A."/>
            <person name="Wilkins M.J."/>
            <person name="Karaoz U."/>
            <person name="Brodie E.L."/>
            <person name="Williams K.H."/>
            <person name="Hubbard S.S."/>
            <person name="Banfield J.F."/>
        </authorList>
    </citation>
    <scope>NUCLEOTIDE SEQUENCE [LARGE SCALE GENOMIC DNA]</scope>
</reference>
<feature type="domain" description="UDP-glucose/GDP-mannose dehydrogenase dimerisation" evidence="2">
    <location>
        <begin position="158"/>
        <end position="263"/>
    </location>
</feature>
<organism evidence="4 5">
    <name type="scientific">Candidatus Adlerbacteria bacterium RIFCSPHIGHO2_02_FULL_54_18</name>
    <dbReference type="NCBI Taxonomy" id="1797241"/>
    <lineage>
        <taxon>Bacteria</taxon>
        <taxon>Candidatus Adleribacteriota</taxon>
    </lineage>
</organism>
<proteinExistence type="inferred from homology"/>
<dbReference type="InterPro" id="IPR014026">
    <property type="entry name" value="UDP-Glc/GDP-Man_DH_dimer"/>
</dbReference>
<dbReference type="PANTHER" id="PTHR43750">
    <property type="entry name" value="UDP-GLUCOSE 6-DEHYDROGENASE TUAD"/>
    <property type="match status" value="1"/>
</dbReference>
<dbReference type="GO" id="GO:0051287">
    <property type="term" value="F:NAD binding"/>
    <property type="evidence" value="ECO:0007669"/>
    <property type="project" value="InterPro"/>
</dbReference>
<dbReference type="Proteomes" id="UP000178720">
    <property type="component" value="Unassembled WGS sequence"/>
</dbReference>
<dbReference type="Pfam" id="PF00984">
    <property type="entry name" value="UDPG_MGDP_dh"/>
    <property type="match status" value="1"/>
</dbReference>
<dbReference type="InterPro" id="IPR008927">
    <property type="entry name" value="6-PGluconate_DH-like_C_sf"/>
</dbReference>
<dbReference type="SUPFAM" id="SSF51735">
    <property type="entry name" value="NAD(P)-binding Rossmann-fold domains"/>
    <property type="match status" value="1"/>
</dbReference>
<comment type="caution">
    <text evidence="4">The sequence shown here is derived from an EMBL/GenBank/DDBJ whole genome shotgun (WGS) entry which is preliminary data.</text>
</comment>
<dbReference type="SUPFAM" id="SSF48179">
    <property type="entry name" value="6-phosphogluconate dehydrogenase C-terminal domain-like"/>
    <property type="match status" value="1"/>
</dbReference>
<gene>
    <name evidence="4" type="ORF">A3D70_02460</name>
</gene>
<comment type="similarity">
    <text evidence="1">Belongs to the UDP-glucose/GDP-mannose dehydrogenase family.</text>
</comment>
<evidence type="ECO:0000256" key="1">
    <source>
        <dbReference type="ARBA" id="ARBA00006601"/>
    </source>
</evidence>
<dbReference type="AlphaFoldDB" id="A0A1F4Y402"/>
<evidence type="ECO:0000313" key="4">
    <source>
        <dbReference type="EMBL" id="OGC88705.1"/>
    </source>
</evidence>
<protein>
    <recommendedName>
        <fullName evidence="6">UDP-glucose/GDP-mannose dehydrogenase dimerisation domain-containing protein</fullName>
    </recommendedName>
</protein>
<dbReference type="InterPro" id="IPR001732">
    <property type="entry name" value="UDP-Glc/GDP-Man_DH_N"/>
</dbReference>
<dbReference type="Gene3D" id="1.10.1040.10">
    <property type="entry name" value="N-(1-d-carboxylethyl)-l-norvaline Dehydrogenase, domain 2"/>
    <property type="match status" value="1"/>
</dbReference>
<evidence type="ECO:0000259" key="3">
    <source>
        <dbReference type="Pfam" id="PF03721"/>
    </source>
</evidence>
<feature type="domain" description="UDP-glucose/GDP-mannose dehydrogenase N-terminal" evidence="3">
    <location>
        <begin position="39"/>
        <end position="134"/>
    </location>
</feature>
<dbReference type="Gene3D" id="3.40.50.720">
    <property type="entry name" value="NAD(P)-binding Rossmann-like Domain"/>
    <property type="match status" value="1"/>
</dbReference>
<dbReference type="EMBL" id="MEWV01000008">
    <property type="protein sequence ID" value="OGC88705.1"/>
    <property type="molecule type" value="Genomic_DNA"/>
</dbReference>